<evidence type="ECO:0000313" key="1">
    <source>
        <dbReference type="EMBL" id="KAK3674399.1"/>
    </source>
</evidence>
<evidence type="ECO:0000313" key="2">
    <source>
        <dbReference type="Proteomes" id="UP001274830"/>
    </source>
</evidence>
<accession>A0AAE0WMF3</accession>
<proteinExistence type="predicted"/>
<comment type="caution">
    <text evidence="1">The sequence shown here is derived from an EMBL/GenBank/DDBJ whole genome shotgun (WGS) entry which is preliminary data.</text>
</comment>
<dbReference type="EMBL" id="JAUTXT010000020">
    <property type="protein sequence ID" value="KAK3674399.1"/>
    <property type="molecule type" value="Genomic_DNA"/>
</dbReference>
<reference evidence="1" key="1">
    <citation type="submission" date="2023-07" db="EMBL/GenBank/DDBJ databases">
        <title>Black Yeasts Isolated from many extreme environments.</title>
        <authorList>
            <person name="Coleine C."/>
            <person name="Stajich J.E."/>
            <person name="Selbmann L."/>
        </authorList>
    </citation>
    <scope>NUCLEOTIDE SEQUENCE</scope>
    <source>
        <strain evidence="1">CCFEE 5485</strain>
    </source>
</reference>
<sequence>MAPVFASADMAALVAAYRPITPIRDRPSLVPGRRTSDEHLIDSRNILKRFSSLLQSRPSRIALSELQSLLNIDSTDWLLACYEQPLYYSHDGRQILSIPEVAEILDDAFGHAGVKSFDAASFATKHDLSRSTLHLLLESSPDSKKLHWWEDPSTKSSHVYSTVLWQAVLKYLELVAKSSYAKSEFAEGLDLCSHFPSVPGGLLLGLAQAFAAKTSDSSPAGEWQLLKGRAVFIPASHVHDLESKKEAARRAHVEQCVEGISTRGFCKVDELDLLSQIRQQYIARYPEHNVEDGLIEVTPDGDVGPSVHTYMARPSYLHEAMQSLHIAAPQESARIWHARDGSENNIKLIAAVFKSLIDETHRELQRAMLQSQPYRSEVEKTIVTALERQGAQDAVAFEKIILERLVNPVQLYTLGVANTRDDTLVQHLNEFLCDYSRRDVLPTIISTLQEDRLILDKSRKKDFEKMAEAISQAKILPDVQAAITKLARKQKLIQPSEIELVSAKRTTLEQKARQLRNKKIVRGSDVLQNCIWISLAEKTDGLYMSSGKDTTRMIKLYSTIAGADGEDGGIAEKLSGCRDALKAGKEDQQMLDIMRDLAVERAEAWCAAHATGPSTEEPTRQSDT</sequence>
<name>A0AAE0WMF3_9PEZI</name>
<gene>
    <name evidence="1" type="ORF">LTR78_005868</name>
</gene>
<dbReference type="Proteomes" id="UP001274830">
    <property type="component" value="Unassembled WGS sequence"/>
</dbReference>
<organism evidence="1 2">
    <name type="scientific">Recurvomyces mirabilis</name>
    <dbReference type="NCBI Taxonomy" id="574656"/>
    <lineage>
        <taxon>Eukaryota</taxon>
        <taxon>Fungi</taxon>
        <taxon>Dikarya</taxon>
        <taxon>Ascomycota</taxon>
        <taxon>Pezizomycotina</taxon>
        <taxon>Dothideomycetes</taxon>
        <taxon>Dothideomycetidae</taxon>
        <taxon>Mycosphaerellales</taxon>
        <taxon>Teratosphaeriaceae</taxon>
        <taxon>Recurvomyces</taxon>
    </lineage>
</organism>
<keyword evidence="2" id="KW-1185">Reference proteome</keyword>
<protein>
    <submittedName>
        <fullName evidence="1">Uncharacterized protein</fullName>
    </submittedName>
</protein>
<dbReference type="AlphaFoldDB" id="A0AAE0WMF3"/>